<proteinExistence type="inferred from homology"/>
<comment type="catalytic activity">
    <reaction evidence="23">
        <text>tetradecanoyl-CoA + H2O = tetradecanoate + CoA + H(+)</text>
        <dbReference type="Rhea" id="RHEA:40119"/>
        <dbReference type="ChEBI" id="CHEBI:15377"/>
        <dbReference type="ChEBI" id="CHEBI:15378"/>
        <dbReference type="ChEBI" id="CHEBI:30807"/>
        <dbReference type="ChEBI" id="CHEBI:57287"/>
        <dbReference type="ChEBI" id="CHEBI:57385"/>
    </reaction>
    <physiologicalReaction direction="left-to-right" evidence="23">
        <dbReference type="Rhea" id="RHEA:40120"/>
    </physiologicalReaction>
</comment>
<evidence type="ECO:0000256" key="15">
    <source>
        <dbReference type="ARBA" id="ARBA00038456"/>
    </source>
</evidence>
<keyword evidence="11" id="KW-0472">Membrane</keyword>
<reference evidence="26" key="1">
    <citation type="submission" date="2021-11" db="EMBL/GenBank/DDBJ databases">
        <title>Cultivation dependent microbiological survey of springs from the worlds oldest radium mine currently devoted to the extraction of radon-saturated water.</title>
        <authorList>
            <person name="Kapinusova G."/>
            <person name="Smrhova T."/>
            <person name="Strejcek M."/>
            <person name="Suman J."/>
            <person name="Jani K."/>
            <person name="Pajer P."/>
            <person name="Uhlik O."/>
        </authorList>
    </citation>
    <scope>NUCLEOTIDE SEQUENCE [LARGE SCALE GENOMIC DNA]</scope>
    <source>
        <strain evidence="26">J379</strain>
    </source>
</reference>
<comment type="subcellular location">
    <subcellularLocation>
        <location evidence="3">Cell projection</location>
        <location evidence="3">Ruffle membrane</location>
    </subcellularLocation>
    <subcellularLocation>
        <location evidence="2">Cytoplasm</location>
    </subcellularLocation>
    <subcellularLocation>
        <location evidence="1">Membrane</location>
        <topology evidence="1">Peripheral membrane protein</topology>
    </subcellularLocation>
</comment>
<dbReference type="Proteomes" id="UP001058860">
    <property type="component" value="Chromosome"/>
</dbReference>
<evidence type="ECO:0000256" key="22">
    <source>
        <dbReference type="ARBA" id="ARBA00048074"/>
    </source>
</evidence>
<dbReference type="PANTHER" id="PTHR12418:SF19">
    <property type="entry name" value="ACYL-COENZYME A THIOESTERASE THEM4"/>
    <property type="match status" value="1"/>
</dbReference>
<comment type="catalytic activity">
    <reaction evidence="19">
        <text>octanoyl-CoA + H2O = octanoate + CoA + H(+)</text>
        <dbReference type="Rhea" id="RHEA:30143"/>
        <dbReference type="ChEBI" id="CHEBI:15377"/>
        <dbReference type="ChEBI" id="CHEBI:15378"/>
        <dbReference type="ChEBI" id="CHEBI:25646"/>
        <dbReference type="ChEBI" id="CHEBI:57287"/>
        <dbReference type="ChEBI" id="CHEBI:57386"/>
    </reaction>
    <physiologicalReaction direction="left-to-right" evidence="19">
        <dbReference type="Rhea" id="RHEA:30144"/>
    </physiologicalReaction>
</comment>
<dbReference type="InterPro" id="IPR052365">
    <property type="entry name" value="THEM4/THEM5_acyl-CoA_thioest"/>
</dbReference>
<gene>
    <name evidence="25" type="ORF">LRS13_06375</name>
</gene>
<sequence>MTIREGQSIPPHQDNCFGCGPRNPAGLHLRMQRNGMGVVADLVLDERHEGAPGLAHGGVVAAALDDLFGGVLVVLGVPAVTANLSVDYRAPVRLGRTLTLSATCTRSAGRKLWMHGTVTDANAITTEATALFVRVGLEHFSSHADVAGPPFGDWIGQARTPSPDGSGASGVR</sequence>
<evidence type="ECO:0000256" key="23">
    <source>
        <dbReference type="ARBA" id="ARBA00048180"/>
    </source>
</evidence>
<comment type="catalytic activity">
    <reaction evidence="21">
        <text>decanoyl-CoA + H2O = decanoate + CoA + H(+)</text>
        <dbReference type="Rhea" id="RHEA:40059"/>
        <dbReference type="ChEBI" id="CHEBI:15377"/>
        <dbReference type="ChEBI" id="CHEBI:15378"/>
        <dbReference type="ChEBI" id="CHEBI:27689"/>
        <dbReference type="ChEBI" id="CHEBI:57287"/>
        <dbReference type="ChEBI" id="CHEBI:61430"/>
    </reaction>
    <physiologicalReaction direction="left-to-right" evidence="21">
        <dbReference type="Rhea" id="RHEA:40060"/>
    </physiologicalReaction>
</comment>
<dbReference type="SUPFAM" id="SSF54637">
    <property type="entry name" value="Thioesterase/thiol ester dehydrase-isomerase"/>
    <property type="match status" value="1"/>
</dbReference>
<dbReference type="CDD" id="cd03443">
    <property type="entry name" value="PaaI_thioesterase"/>
    <property type="match status" value="1"/>
</dbReference>
<accession>A0ABY5PKK8</accession>
<keyword evidence="4" id="KW-1003">Cell membrane</keyword>
<evidence type="ECO:0000256" key="11">
    <source>
        <dbReference type="ARBA" id="ARBA00023136"/>
    </source>
</evidence>
<comment type="catalytic activity">
    <reaction evidence="20">
        <text>hexadecanoyl-CoA + H2O = hexadecanoate + CoA + H(+)</text>
        <dbReference type="Rhea" id="RHEA:16645"/>
        <dbReference type="ChEBI" id="CHEBI:7896"/>
        <dbReference type="ChEBI" id="CHEBI:15377"/>
        <dbReference type="ChEBI" id="CHEBI:15378"/>
        <dbReference type="ChEBI" id="CHEBI:57287"/>
        <dbReference type="ChEBI" id="CHEBI:57379"/>
        <dbReference type="EC" id="3.1.2.2"/>
    </reaction>
    <physiologicalReaction direction="left-to-right" evidence="20">
        <dbReference type="Rhea" id="RHEA:16646"/>
    </physiologicalReaction>
</comment>
<dbReference type="EC" id="3.1.2.2" evidence="16"/>
<dbReference type="PANTHER" id="PTHR12418">
    <property type="entry name" value="ACYL-COENZYME A THIOESTERASE THEM4"/>
    <property type="match status" value="1"/>
</dbReference>
<protein>
    <recommendedName>
        <fullName evidence="17">Acyl-coenzyme A thioesterase THEM4</fullName>
        <ecNumber evidence="16">3.1.2.2</ecNumber>
    </recommendedName>
    <alternativeName>
        <fullName evidence="18">Thioesterase superfamily member 4</fullName>
    </alternativeName>
</protein>
<evidence type="ECO:0000256" key="14">
    <source>
        <dbReference type="ARBA" id="ARBA00037002"/>
    </source>
</evidence>
<evidence type="ECO:0000313" key="25">
    <source>
        <dbReference type="EMBL" id="UUY05149.1"/>
    </source>
</evidence>
<dbReference type="InterPro" id="IPR029069">
    <property type="entry name" value="HotDog_dom_sf"/>
</dbReference>
<dbReference type="InterPro" id="IPR006683">
    <property type="entry name" value="Thioestr_dom"/>
</dbReference>
<keyword evidence="8" id="KW-0276">Fatty acid metabolism</keyword>
<evidence type="ECO:0000256" key="13">
    <source>
        <dbReference type="ARBA" id="ARBA00035852"/>
    </source>
</evidence>
<evidence type="ECO:0000256" key="18">
    <source>
        <dbReference type="ARBA" id="ARBA00043210"/>
    </source>
</evidence>
<comment type="catalytic activity">
    <reaction evidence="22">
        <text>dodecanoyl-CoA + H2O = dodecanoate + CoA + H(+)</text>
        <dbReference type="Rhea" id="RHEA:30135"/>
        <dbReference type="ChEBI" id="CHEBI:15377"/>
        <dbReference type="ChEBI" id="CHEBI:15378"/>
        <dbReference type="ChEBI" id="CHEBI:18262"/>
        <dbReference type="ChEBI" id="CHEBI:57287"/>
        <dbReference type="ChEBI" id="CHEBI:57375"/>
    </reaction>
    <physiologicalReaction direction="left-to-right" evidence="22">
        <dbReference type="Rhea" id="RHEA:30136"/>
    </physiologicalReaction>
</comment>
<dbReference type="RefSeq" id="WP_353865611.1">
    <property type="nucleotide sequence ID" value="NZ_CP088295.1"/>
</dbReference>
<evidence type="ECO:0000256" key="10">
    <source>
        <dbReference type="ARBA" id="ARBA00023098"/>
    </source>
</evidence>
<evidence type="ECO:0000256" key="21">
    <source>
        <dbReference type="ARBA" id="ARBA00047969"/>
    </source>
</evidence>
<comment type="similarity">
    <text evidence="15">Belongs to the THEM4/THEM5 thioesterase family.</text>
</comment>
<dbReference type="Gene3D" id="3.10.129.10">
    <property type="entry name" value="Hotdog Thioesterase"/>
    <property type="match status" value="1"/>
</dbReference>
<name>A0ABY5PKK8_9ACTN</name>
<evidence type="ECO:0000313" key="26">
    <source>
        <dbReference type="Proteomes" id="UP001058860"/>
    </source>
</evidence>
<keyword evidence="10" id="KW-0443">Lipid metabolism</keyword>
<organism evidence="25 26">
    <name type="scientific">Svornostia abyssi</name>
    <dbReference type="NCBI Taxonomy" id="2898438"/>
    <lineage>
        <taxon>Bacteria</taxon>
        <taxon>Bacillati</taxon>
        <taxon>Actinomycetota</taxon>
        <taxon>Thermoleophilia</taxon>
        <taxon>Solirubrobacterales</taxon>
        <taxon>Baekduiaceae</taxon>
        <taxon>Svornostia</taxon>
    </lineage>
</organism>
<feature type="domain" description="Thioesterase" evidence="24">
    <location>
        <begin position="53"/>
        <end position="121"/>
    </location>
</feature>
<evidence type="ECO:0000256" key="2">
    <source>
        <dbReference type="ARBA" id="ARBA00004496"/>
    </source>
</evidence>
<keyword evidence="26" id="KW-1185">Reference proteome</keyword>
<evidence type="ECO:0000256" key="4">
    <source>
        <dbReference type="ARBA" id="ARBA00022475"/>
    </source>
</evidence>
<keyword evidence="5" id="KW-0963">Cytoplasm</keyword>
<keyword evidence="7" id="KW-0378">Hydrolase</keyword>
<keyword evidence="9" id="KW-0809">Transit peptide</keyword>
<evidence type="ECO:0000256" key="3">
    <source>
        <dbReference type="ARBA" id="ARBA00004632"/>
    </source>
</evidence>
<keyword evidence="12" id="KW-0966">Cell projection</keyword>
<evidence type="ECO:0000256" key="7">
    <source>
        <dbReference type="ARBA" id="ARBA00022801"/>
    </source>
</evidence>
<evidence type="ECO:0000256" key="20">
    <source>
        <dbReference type="ARBA" id="ARBA00047734"/>
    </source>
</evidence>
<evidence type="ECO:0000256" key="1">
    <source>
        <dbReference type="ARBA" id="ARBA00004170"/>
    </source>
</evidence>
<evidence type="ECO:0000256" key="8">
    <source>
        <dbReference type="ARBA" id="ARBA00022832"/>
    </source>
</evidence>
<evidence type="ECO:0000256" key="6">
    <source>
        <dbReference type="ARBA" id="ARBA00022703"/>
    </source>
</evidence>
<dbReference type="EMBL" id="CP088295">
    <property type="protein sequence ID" value="UUY05149.1"/>
    <property type="molecule type" value="Genomic_DNA"/>
</dbReference>
<evidence type="ECO:0000256" key="19">
    <source>
        <dbReference type="ARBA" id="ARBA00047588"/>
    </source>
</evidence>
<keyword evidence="6" id="KW-0053">Apoptosis</keyword>
<evidence type="ECO:0000256" key="5">
    <source>
        <dbReference type="ARBA" id="ARBA00022490"/>
    </source>
</evidence>
<evidence type="ECO:0000256" key="17">
    <source>
        <dbReference type="ARBA" id="ARBA00040123"/>
    </source>
</evidence>
<evidence type="ECO:0000259" key="24">
    <source>
        <dbReference type="Pfam" id="PF03061"/>
    </source>
</evidence>
<dbReference type="Pfam" id="PF03061">
    <property type="entry name" value="4HBT"/>
    <property type="match status" value="1"/>
</dbReference>
<evidence type="ECO:0000256" key="9">
    <source>
        <dbReference type="ARBA" id="ARBA00022946"/>
    </source>
</evidence>
<comment type="catalytic activity">
    <reaction evidence="14">
        <text>(9Z)-octadecenoyl-CoA + H2O = (9Z)-octadecenoate + CoA + H(+)</text>
        <dbReference type="Rhea" id="RHEA:40139"/>
        <dbReference type="ChEBI" id="CHEBI:15377"/>
        <dbReference type="ChEBI" id="CHEBI:15378"/>
        <dbReference type="ChEBI" id="CHEBI:30823"/>
        <dbReference type="ChEBI" id="CHEBI:57287"/>
        <dbReference type="ChEBI" id="CHEBI:57387"/>
    </reaction>
    <physiologicalReaction direction="left-to-right" evidence="14">
        <dbReference type="Rhea" id="RHEA:40140"/>
    </physiologicalReaction>
</comment>
<comment type="catalytic activity">
    <reaction evidence="13">
        <text>(5Z,8Z,11Z,14Z)-eicosatetraenoyl-CoA + H2O = (5Z,8Z,11Z,14Z)-eicosatetraenoate + CoA + H(+)</text>
        <dbReference type="Rhea" id="RHEA:40151"/>
        <dbReference type="ChEBI" id="CHEBI:15377"/>
        <dbReference type="ChEBI" id="CHEBI:15378"/>
        <dbReference type="ChEBI" id="CHEBI:32395"/>
        <dbReference type="ChEBI" id="CHEBI:57287"/>
        <dbReference type="ChEBI" id="CHEBI:57368"/>
    </reaction>
    <physiologicalReaction direction="left-to-right" evidence="13">
        <dbReference type="Rhea" id="RHEA:40152"/>
    </physiologicalReaction>
</comment>
<evidence type="ECO:0000256" key="16">
    <source>
        <dbReference type="ARBA" id="ARBA00038848"/>
    </source>
</evidence>
<evidence type="ECO:0000256" key="12">
    <source>
        <dbReference type="ARBA" id="ARBA00023273"/>
    </source>
</evidence>